<evidence type="ECO:0000256" key="5">
    <source>
        <dbReference type="RuleBase" id="RU003796"/>
    </source>
</evidence>
<keyword evidence="3 5" id="KW-0238">DNA-binding</keyword>
<accession>A0A0C3SQ80</accession>
<dbReference type="InterPro" id="IPR037241">
    <property type="entry name" value="E2F-DP_heterodim"/>
</dbReference>
<dbReference type="InterPro" id="IPR003316">
    <property type="entry name" value="E2F_WHTH_DNA-bd_dom"/>
</dbReference>
<dbReference type="CDD" id="cd14660">
    <property type="entry name" value="E2F_DD"/>
    <property type="match status" value="1"/>
</dbReference>
<sequence length="191" mass="21748">MSRNDCSLGTLTKKFVSLVQDAPDGIIDLNTAAGKLLVQKRRIYDITNVLEGIGLIEKKSKNNIQWKGYGDGTDHEGVEDLQEKLRMLEARSKELDSYMDILNREFVIQQNDANFRSRAYVTDEDIRNIPAFKDQTVIAIKAPSGTTIAVPYPEHLPERDRQKYQIYLQSKDGPLDIYLVSAQDEVKIKDE</sequence>
<dbReference type="Gene3D" id="6.10.250.540">
    <property type="match status" value="1"/>
</dbReference>
<evidence type="ECO:0000256" key="1">
    <source>
        <dbReference type="ARBA" id="ARBA00010940"/>
    </source>
</evidence>
<dbReference type="Pfam" id="PF16421">
    <property type="entry name" value="E2F_CC-MB"/>
    <property type="match status" value="1"/>
</dbReference>
<comment type="subcellular location">
    <subcellularLocation>
        <location evidence="5">Nucleus</location>
    </subcellularLocation>
</comment>
<dbReference type="FunFam" id="1.10.10.10:FF:000008">
    <property type="entry name" value="E2F transcription factor 1"/>
    <property type="match status" value="1"/>
</dbReference>
<dbReference type="SUPFAM" id="SSF46785">
    <property type="entry name" value="Winged helix' DNA-binding domain"/>
    <property type="match status" value="1"/>
</dbReference>
<dbReference type="Gene3D" id="1.10.10.10">
    <property type="entry name" value="Winged helix-like DNA-binding domain superfamily/Winged helix DNA-binding domain"/>
    <property type="match status" value="1"/>
</dbReference>
<dbReference type="InterPro" id="IPR036390">
    <property type="entry name" value="WH_DNA-bd_sf"/>
</dbReference>
<comment type="similarity">
    <text evidence="1 5">Belongs to the E2F/DP family.</text>
</comment>
<dbReference type="GO" id="GO:0046983">
    <property type="term" value="F:protein dimerization activity"/>
    <property type="evidence" value="ECO:0007669"/>
    <property type="project" value="InterPro"/>
</dbReference>
<evidence type="ECO:0000313" key="9">
    <source>
        <dbReference type="Proteomes" id="UP000011087"/>
    </source>
</evidence>
<dbReference type="GO" id="GO:0090575">
    <property type="term" value="C:RNA polymerase II transcription regulator complex"/>
    <property type="evidence" value="ECO:0007669"/>
    <property type="project" value="TreeGrafter"/>
</dbReference>
<protein>
    <recommendedName>
        <fullName evidence="7">E2F/DP family winged-helix DNA-binding domain-containing protein</fullName>
    </recommendedName>
</protein>
<keyword evidence="6" id="KW-0175">Coiled coil</keyword>
<evidence type="ECO:0000256" key="3">
    <source>
        <dbReference type="ARBA" id="ARBA00023125"/>
    </source>
</evidence>
<dbReference type="PANTHER" id="PTHR12081:SF18">
    <property type="entry name" value="TRANSCRIPTION FACTOR E2F2-RELATED"/>
    <property type="match status" value="1"/>
</dbReference>
<dbReference type="PANTHER" id="PTHR12081">
    <property type="entry name" value="TRANSCRIPTION FACTOR E2F"/>
    <property type="match status" value="1"/>
</dbReference>
<evidence type="ECO:0000259" key="7">
    <source>
        <dbReference type="SMART" id="SM01372"/>
    </source>
</evidence>
<reference evidence="9" key="2">
    <citation type="submission" date="2012-11" db="EMBL/GenBank/DDBJ databases">
        <authorList>
            <person name="Kuo A."/>
            <person name="Curtis B.A."/>
            <person name="Tanifuji G."/>
            <person name="Burki F."/>
            <person name="Gruber A."/>
            <person name="Irimia M."/>
            <person name="Maruyama S."/>
            <person name="Arias M.C."/>
            <person name="Ball S.G."/>
            <person name="Gile G.H."/>
            <person name="Hirakawa Y."/>
            <person name="Hopkins J.F."/>
            <person name="Rensing S.A."/>
            <person name="Schmutz J."/>
            <person name="Symeonidi A."/>
            <person name="Elias M."/>
            <person name="Eveleigh R.J."/>
            <person name="Herman E.K."/>
            <person name="Klute M.J."/>
            <person name="Nakayama T."/>
            <person name="Obornik M."/>
            <person name="Reyes-Prieto A."/>
            <person name="Armbrust E.V."/>
            <person name="Aves S.J."/>
            <person name="Beiko R.G."/>
            <person name="Coutinho P."/>
            <person name="Dacks J.B."/>
            <person name="Durnford D.G."/>
            <person name="Fast N.M."/>
            <person name="Green B.R."/>
            <person name="Grisdale C."/>
            <person name="Hempe F."/>
            <person name="Henrissat B."/>
            <person name="Hoppner M.P."/>
            <person name="Ishida K.-I."/>
            <person name="Kim E."/>
            <person name="Koreny L."/>
            <person name="Kroth P.G."/>
            <person name="Liu Y."/>
            <person name="Malik S.-B."/>
            <person name="Maier U.G."/>
            <person name="McRose D."/>
            <person name="Mock T."/>
            <person name="Neilson J.A."/>
            <person name="Onodera N.T."/>
            <person name="Poole A.M."/>
            <person name="Pritham E.J."/>
            <person name="Richards T.A."/>
            <person name="Rocap G."/>
            <person name="Roy S.W."/>
            <person name="Sarai C."/>
            <person name="Schaack S."/>
            <person name="Shirato S."/>
            <person name="Slamovits C.H."/>
            <person name="Spencer D.F."/>
            <person name="Suzuki S."/>
            <person name="Worden A.Z."/>
            <person name="Zauner S."/>
            <person name="Barry K."/>
            <person name="Bell C."/>
            <person name="Bharti A.K."/>
            <person name="Crow J.A."/>
            <person name="Grimwood J."/>
            <person name="Kramer R."/>
            <person name="Lindquist E."/>
            <person name="Lucas S."/>
            <person name="Salamov A."/>
            <person name="McFadden G.I."/>
            <person name="Lane C.E."/>
            <person name="Keeling P.J."/>
            <person name="Gray M.W."/>
            <person name="Grigoriev I.V."/>
            <person name="Archibald J.M."/>
        </authorList>
    </citation>
    <scope>NUCLEOTIDE SEQUENCE</scope>
    <source>
        <strain evidence="9">CCMP2712</strain>
    </source>
</reference>
<evidence type="ECO:0000256" key="2">
    <source>
        <dbReference type="ARBA" id="ARBA00023015"/>
    </source>
</evidence>
<dbReference type="InterPro" id="IPR032198">
    <property type="entry name" value="E2F_CC-MB"/>
</dbReference>
<keyword evidence="9" id="KW-1185">Reference proteome</keyword>
<name>A0A0C3SQ80_GUITC</name>
<evidence type="ECO:0000256" key="4">
    <source>
        <dbReference type="ARBA" id="ARBA00023163"/>
    </source>
</evidence>
<reference evidence="9" key="1">
    <citation type="journal article" date="2012" name="Nature">
        <title>Algal genomes reveal evolutionary mosaicism and the fate of nucleomorphs.</title>
        <authorList>
            <consortium name="DOE Joint Genome Institute"/>
            <person name="Curtis B.A."/>
            <person name="Tanifuji G."/>
            <person name="Burki F."/>
            <person name="Gruber A."/>
            <person name="Irimia M."/>
            <person name="Maruyama S."/>
            <person name="Arias M.C."/>
            <person name="Ball S.G."/>
            <person name="Gile G.H."/>
            <person name="Hirakawa Y."/>
            <person name="Hopkins J.F."/>
            <person name="Kuo A."/>
            <person name="Rensing S.A."/>
            <person name="Schmutz J."/>
            <person name="Symeonidi A."/>
            <person name="Elias M."/>
            <person name="Eveleigh R.J."/>
            <person name="Herman E.K."/>
            <person name="Klute M.J."/>
            <person name="Nakayama T."/>
            <person name="Obornik M."/>
            <person name="Reyes-Prieto A."/>
            <person name="Armbrust E.V."/>
            <person name="Aves S.J."/>
            <person name="Beiko R.G."/>
            <person name="Coutinho P."/>
            <person name="Dacks J.B."/>
            <person name="Durnford D.G."/>
            <person name="Fast N.M."/>
            <person name="Green B.R."/>
            <person name="Grisdale C.J."/>
            <person name="Hempel F."/>
            <person name="Henrissat B."/>
            <person name="Hoppner M.P."/>
            <person name="Ishida K."/>
            <person name="Kim E."/>
            <person name="Koreny L."/>
            <person name="Kroth P.G."/>
            <person name="Liu Y."/>
            <person name="Malik S.B."/>
            <person name="Maier U.G."/>
            <person name="McRose D."/>
            <person name="Mock T."/>
            <person name="Neilson J.A."/>
            <person name="Onodera N.T."/>
            <person name="Poole A.M."/>
            <person name="Pritham E.J."/>
            <person name="Richards T.A."/>
            <person name="Rocap G."/>
            <person name="Roy S.W."/>
            <person name="Sarai C."/>
            <person name="Schaack S."/>
            <person name="Shirato S."/>
            <person name="Slamovits C.H."/>
            <person name="Spencer D.F."/>
            <person name="Suzuki S."/>
            <person name="Worden A.Z."/>
            <person name="Zauner S."/>
            <person name="Barry K."/>
            <person name="Bell C."/>
            <person name="Bharti A.K."/>
            <person name="Crow J.A."/>
            <person name="Grimwood J."/>
            <person name="Kramer R."/>
            <person name="Lindquist E."/>
            <person name="Lucas S."/>
            <person name="Salamov A."/>
            <person name="McFadden G.I."/>
            <person name="Lane C.E."/>
            <person name="Keeling P.J."/>
            <person name="Gray M.W."/>
            <person name="Grigoriev I.V."/>
            <person name="Archibald J.M."/>
        </authorList>
    </citation>
    <scope>NUCLEOTIDE SEQUENCE</scope>
    <source>
        <strain evidence="9">CCMP2712</strain>
    </source>
</reference>
<dbReference type="Proteomes" id="UP000011087">
    <property type="component" value="Unassembled WGS sequence"/>
</dbReference>
<dbReference type="GO" id="GO:0000981">
    <property type="term" value="F:DNA-binding transcription factor activity, RNA polymerase II-specific"/>
    <property type="evidence" value="ECO:0007669"/>
    <property type="project" value="TreeGrafter"/>
</dbReference>
<dbReference type="AlphaFoldDB" id="A0A0C3SQ80"/>
<dbReference type="SMART" id="SM01372">
    <property type="entry name" value="E2F_TDP"/>
    <property type="match status" value="1"/>
</dbReference>
<dbReference type="SUPFAM" id="SSF144074">
    <property type="entry name" value="E2F-DP heterodimerization region"/>
    <property type="match status" value="1"/>
</dbReference>
<feature type="domain" description="E2F/DP family winged-helix DNA-binding" evidence="7">
    <location>
        <begin position="3"/>
        <end position="68"/>
    </location>
</feature>
<dbReference type="EnsemblProtists" id="EKX33818">
    <property type="protein sequence ID" value="EKX33818"/>
    <property type="gene ID" value="GUITHDRAFT_81084"/>
</dbReference>
<feature type="coiled-coil region" evidence="6">
    <location>
        <begin position="78"/>
        <end position="105"/>
    </location>
</feature>
<evidence type="ECO:0000313" key="8">
    <source>
        <dbReference type="EnsemblProtists" id="EKX33818"/>
    </source>
</evidence>
<dbReference type="InterPro" id="IPR015633">
    <property type="entry name" value="E2F"/>
</dbReference>
<keyword evidence="2 5" id="KW-0805">Transcription regulation</keyword>
<dbReference type="InterPro" id="IPR036388">
    <property type="entry name" value="WH-like_DNA-bd_sf"/>
</dbReference>
<dbReference type="Pfam" id="PF02319">
    <property type="entry name" value="WHD_E2F_TDP"/>
    <property type="match status" value="1"/>
</dbReference>
<reference evidence="8" key="3">
    <citation type="submission" date="2016-03" db="UniProtKB">
        <authorList>
            <consortium name="EnsemblProtists"/>
        </authorList>
    </citation>
    <scope>IDENTIFICATION</scope>
</reference>
<keyword evidence="4 5" id="KW-0804">Transcription</keyword>
<proteinExistence type="inferred from homology"/>
<dbReference type="OMA" id="XPSKIRI"/>
<organism evidence="8 9">
    <name type="scientific">Guillardia theta (strain CCMP2712)</name>
    <name type="common">Cryptophyte</name>
    <dbReference type="NCBI Taxonomy" id="905079"/>
    <lineage>
        <taxon>Eukaryota</taxon>
        <taxon>Cryptophyceae</taxon>
        <taxon>Pyrenomonadales</taxon>
        <taxon>Geminigeraceae</taxon>
        <taxon>Guillardia</taxon>
    </lineage>
</organism>
<evidence type="ECO:0000256" key="6">
    <source>
        <dbReference type="SAM" id="Coils"/>
    </source>
</evidence>
<dbReference type="GO" id="GO:0000978">
    <property type="term" value="F:RNA polymerase II cis-regulatory region sequence-specific DNA binding"/>
    <property type="evidence" value="ECO:0007669"/>
    <property type="project" value="InterPro"/>
</dbReference>
<keyword evidence="5" id="KW-0539">Nucleus</keyword>